<dbReference type="Gene3D" id="3.10.129.10">
    <property type="entry name" value="Hotdog Thioesterase"/>
    <property type="match status" value="1"/>
</dbReference>
<evidence type="ECO:0000313" key="2">
    <source>
        <dbReference type="EMBL" id="GAA4347333.1"/>
    </source>
</evidence>
<reference evidence="3" key="1">
    <citation type="journal article" date="2019" name="Int. J. Syst. Evol. Microbiol.">
        <title>The Global Catalogue of Microorganisms (GCM) 10K type strain sequencing project: providing services to taxonomists for standard genome sequencing and annotation.</title>
        <authorList>
            <consortium name="The Broad Institute Genomics Platform"/>
            <consortium name="The Broad Institute Genome Sequencing Center for Infectious Disease"/>
            <person name="Wu L."/>
            <person name="Ma J."/>
        </authorList>
    </citation>
    <scope>NUCLEOTIDE SEQUENCE [LARGE SCALE GENOMIC DNA]</scope>
    <source>
        <strain evidence="3">JCM 17727</strain>
    </source>
</reference>
<sequence length="159" mass="17437">MSSINEKPLSFMNHKQLENLVHQEIPITKALDIRIAELSATSIKVMAPFEANKNIHNTAFAGSIYTVATIAGWSLVSHIAHHHDLQGSVVLAKADIQYKKPINGDIVAHCSVDDPAQLDTFIQSFERKNRARLNLTINVVESGDIKALLNANFALVGKS</sequence>
<organism evidence="2 3">
    <name type="scientific">Kangiella taiwanensis</name>
    <dbReference type="NCBI Taxonomy" id="1079179"/>
    <lineage>
        <taxon>Bacteria</taxon>
        <taxon>Pseudomonadati</taxon>
        <taxon>Pseudomonadota</taxon>
        <taxon>Gammaproteobacteria</taxon>
        <taxon>Kangiellales</taxon>
        <taxon>Kangiellaceae</taxon>
        <taxon>Kangiella</taxon>
    </lineage>
</organism>
<dbReference type="Pfam" id="PF09500">
    <property type="entry name" value="YiiD_C"/>
    <property type="match status" value="1"/>
</dbReference>
<dbReference type="InterPro" id="IPR029069">
    <property type="entry name" value="HotDog_dom_sf"/>
</dbReference>
<dbReference type="Proteomes" id="UP001501294">
    <property type="component" value="Unassembled WGS sequence"/>
</dbReference>
<gene>
    <name evidence="2" type="ORF">GCM10023150_09670</name>
</gene>
<protein>
    <submittedName>
        <fullName evidence="2">YiiD C-terminal domain-containing protein</fullName>
    </submittedName>
</protein>
<dbReference type="SUPFAM" id="SSF54637">
    <property type="entry name" value="Thioesterase/thiol ester dehydrase-isomerase"/>
    <property type="match status" value="1"/>
</dbReference>
<evidence type="ECO:0000313" key="3">
    <source>
        <dbReference type="Proteomes" id="UP001501294"/>
    </source>
</evidence>
<accession>A0ABP8HY69</accession>
<comment type="caution">
    <text evidence="2">The sequence shown here is derived from an EMBL/GenBank/DDBJ whole genome shotgun (WGS) entry which is preliminary data.</text>
</comment>
<dbReference type="EMBL" id="BAABFU010000001">
    <property type="protein sequence ID" value="GAA4347333.1"/>
    <property type="molecule type" value="Genomic_DNA"/>
</dbReference>
<name>A0ABP8HY69_9GAMM</name>
<dbReference type="NCBIfam" id="TIGR02447">
    <property type="entry name" value="yiiD_Cterm"/>
    <property type="match status" value="1"/>
</dbReference>
<dbReference type="RefSeq" id="WP_223576721.1">
    <property type="nucleotide sequence ID" value="NZ_BAABFU010000001.1"/>
</dbReference>
<dbReference type="InterPro" id="IPR012660">
    <property type="entry name" value="YiiD_C"/>
</dbReference>
<proteinExistence type="predicted"/>
<keyword evidence="3" id="KW-1185">Reference proteome</keyword>
<feature type="domain" description="Thioesterase putative" evidence="1">
    <location>
        <begin position="15"/>
        <end position="150"/>
    </location>
</feature>
<evidence type="ECO:0000259" key="1">
    <source>
        <dbReference type="Pfam" id="PF09500"/>
    </source>
</evidence>